<evidence type="ECO:0000313" key="2">
    <source>
        <dbReference type="EMBL" id="CAL1597117.1"/>
    </source>
</evidence>
<dbReference type="EMBL" id="OZ035843">
    <property type="protein sequence ID" value="CAL1597117.1"/>
    <property type="molecule type" value="Genomic_DNA"/>
</dbReference>
<name>A0AAV2LCN4_KNICA</name>
<evidence type="ECO:0000256" key="1">
    <source>
        <dbReference type="SAM" id="MobiDB-lite"/>
    </source>
</evidence>
<dbReference type="AlphaFoldDB" id="A0AAV2LCN4"/>
<keyword evidence="3" id="KW-1185">Reference proteome</keyword>
<feature type="region of interest" description="Disordered" evidence="1">
    <location>
        <begin position="12"/>
        <end position="73"/>
    </location>
</feature>
<protein>
    <submittedName>
        <fullName evidence="2">Uncharacterized protein</fullName>
    </submittedName>
</protein>
<gene>
    <name evidence="2" type="ORF">KC01_LOCUS25675</name>
</gene>
<reference evidence="2 3" key="1">
    <citation type="submission" date="2024-04" db="EMBL/GenBank/DDBJ databases">
        <authorList>
            <person name="Waldvogel A.-M."/>
            <person name="Schoenle A."/>
        </authorList>
    </citation>
    <scope>NUCLEOTIDE SEQUENCE [LARGE SCALE GENOMIC DNA]</scope>
</reference>
<sequence length="129" mass="15121">MLRQFPGVQYEDMFNVKDKQRQKKPQQTQSRLRADSEQTQSRLRADPEQTQSRPRADSEQTQSRLRADPEQTPLRLYWENVPRGEQRAEVHRLVADVEEDVMLRMGLVMMLLLWRLHGALTLCSVSSDA</sequence>
<accession>A0AAV2LCN4</accession>
<feature type="compositionally biased region" description="Polar residues" evidence="1">
    <location>
        <begin position="25"/>
        <end position="64"/>
    </location>
</feature>
<dbReference type="Proteomes" id="UP001497482">
    <property type="component" value="Chromosome 21"/>
</dbReference>
<evidence type="ECO:0000313" key="3">
    <source>
        <dbReference type="Proteomes" id="UP001497482"/>
    </source>
</evidence>
<organism evidence="2 3">
    <name type="scientific">Knipowitschia caucasica</name>
    <name type="common">Caucasian dwarf goby</name>
    <name type="synonym">Pomatoschistus caucasicus</name>
    <dbReference type="NCBI Taxonomy" id="637954"/>
    <lineage>
        <taxon>Eukaryota</taxon>
        <taxon>Metazoa</taxon>
        <taxon>Chordata</taxon>
        <taxon>Craniata</taxon>
        <taxon>Vertebrata</taxon>
        <taxon>Euteleostomi</taxon>
        <taxon>Actinopterygii</taxon>
        <taxon>Neopterygii</taxon>
        <taxon>Teleostei</taxon>
        <taxon>Neoteleostei</taxon>
        <taxon>Acanthomorphata</taxon>
        <taxon>Gobiaria</taxon>
        <taxon>Gobiiformes</taxon>
        <taxon>Gobioidei</taxon>
        <taxon>Gobiidae</taxon>
        <taxon>Gobiinae</taxon>
        <taxon>Knipowitschia</taxon>
    </lineage>
</organism>
<proteinExistence type="predicted"/>